<dbReference type="RefSeq" id="WP_088271935.1">
    <property type="nucleotide sequence ID" value="NZ_BMKI01000018.1"/>
</dbReference>
<evidence type="ECO:0000313" key="1">
    <source>
        <dbReference type="EMBL" id="GGD04324.1"/>
    </source>
</evidence>
<evidence type="ECO:0000313" key="2">
    <source>
        <dbReference type="Proteomes" id="UP000630615"/>
    </source>
</evidence>
<proteinExistence type="predicted"/>
<sequence>MEKTFTFEDFTIKKGMETNWNPQSFFIGEDIASVHTDKHELQVFAYKYKESETAEYFEMNFGKKEPYDNEDSYDFELIESDEFSPTEANLNDYHEIIEYLCNNFVSNFIKAPLCFPYIKYIDQTNTDSLCLLFVERDDFKLYSETDIPQENYNSELTWELINTLEKEKKVYYTVEIIKDYH</sequence>
<protein>
    <submittedName>
        <fullName evidence="1">Uncharacterized protein</fullName>
    </submittedName>
</protein>
<name>A0ABQ1PVG9_9ENTE</name>
<dbReference type="EMBL" id="BMKI01000018">
    <property type="protein sequence ID" value="GGD04324.1"/>
    <property type="molecule type" value="Genomic_DNA"/>
</dbReference>
<keyword evidence="2" id="KW-1185">Reference proteome</keyword>
<gene>
    <name evidence="1" type="ORF">GCM10011573_37320</name>
</gene>
<dbReference type="Proteomes" id="UP000630615">
    <property type="component" value="Unassembled WGS sequence"/>
</dbReference>
<comment type="caution">
    <text evidence="1">The sequence shown here is derived from an EMBL/GenBank/DDBJ whole genome shotgun (WGS) entry which is preliminary data.</text>
</comment>
<accession>A0ABQ1PVG9</accession>
<organism evidence="1 2">
    <name type="scientific">Enterococcus wangshanyuanii</name>
    <dbReference type="NCBI Taxonomy" id="2005703"/>
    <lineage>
        <taxon>Bacteria</taxon>
        <taxon>Bacillati</taxon>
        <taxon>Bacillota</taxon>
        <taxon>Bacilli</taxon>
        <taxon>Lactobacillales</taxon>
        <taxon>Enterococcaceae</taxon>
        <taxon>Enterococcus</taxon>
    </lineage>
</organism>
<reference evidence="2" key="1">
    <citation type="journal article" date="2019" name="Int. J. Syst. Evol. Microbiol.">
        <title>The Global Catalogue of Microorganisms (GCM) 10K type strain sequencing project: providing services to taxonomists for standard genome sequencing and annotation.</title>
        <authorList>
            <consortium name="The Broad Institute Genomics Platform"/>
            <consortium name="The Broad Institute Genome Sequencing Center for Infectious Disease"/>
            <person name="Wu L."/>
            <person name="Ma J."/>
        </authorList>
    </citation>
    <scope>NUCLEOTIDE SEQUENCE [LARGE SCALE GENOMIC DNA]</scope>
    <source>
        <strain evidence="2">CGMCC 1.15942</strain>
    </source>
</reference>